<proteinExistence type="inferred from homology"/>
<organism evidence="3 4">
    <name type="scientific">Tsukamurella paurometabola</name>
    <name type="common">Corynebacterium paurometabolum</name>
    <dbReference type="NCBI Taxonomy" id="2061"/>
    <lineage>
        <taxon>Bacteria</taxon>
        <taxon>Bacillati</taxon>
        <taxon>Actinomycetota</taxon>
        <taxon>Actinomycetes</taxon>
        <taxon>Mycobacteriales</taxon>
        <taxon>Tsukamurellaceae</taxon>
        <taxon>Tsukamurella</taxon>
    </lineage>
</organism>
<keyword evidence="4" id="KW-1185">Reference proteome</keyword>
<protein>
    <submittedName>
        <fullName evidence="3">Acetylornithine aminotransferase</fullName>
    </submittedName>
</protein>
<dbReference type="Proteomes" id="UP000676853">
    <property type="component" value="Unassembled WGS sequence"/>
</dbReference>
<dbReference type="Gene3D" id="3.10.310.10">
    <property type="entry name" value="Diaminopimelate Epimerase, Chain A, domain 1"/>
    <property type="match status" value="2"/>
</dbReference>
<name>A0ABS5NIH4_TSUPA</name>
<dbReference type="Pfam" id="PF04303">
    <property type="entry name" value="PrpF"/>
    <property type="match status" value="1"/>
</dbReference>
<evidence type="ECO:0000313" key="3">
    <source>
        <dbReference type="EMBL" id="MBS4103432.1"/>
    </source>
</evidence>
<dbReference type="InterPro" id="IPR007400">
    <property type="entry name" value="PrpF-like"/>
</dbReference>
<keyword evidence="3" id="KW-0808">Transferase</keyword>
<dbReference type="RefSeq" id="WP_308297560.1">
    <property type="nucleotide sequence ID" value="NZ_JAGXOE010000063.1"/>
</dbReference>
<accession>A0ABS5NIH4</accession>
<dbReference type="PANTHER" id="PTHR43709:SF2">
    <property type="entry name" value="DUF453 DOMAIN PROTEIN (AFU_ORTHOLOGUE AFUA_6G00360)"/>
    <property type="match status" value="1"/>
</dbReference>
<sequence>MPLRWIDATFLRGGTSKGLFFRETDLPPAGPERDRLFLRALGSPDPFGRQLDGMGGGLSSLSKVVVVRESGEPGVGLEYTFGQAAIRDAVMDYSGNCGNLSAAVVPFALGAGLLALDDGDRAVVVSNTNTGKQIRVRLAVTGGVAATEGPLAIPGVAGTGAPIELEYLAPGGARTGTLLPDGAACSVLRVDGREYPATLVDAAIPMVVVAASDLCVTGAETPGELDADTGLQARLDGLRR</sequence>
<keyword evidence="2" id="KW-0413">Isomerase</keyword>
<comment type="similarity">
    <text evidence="1">Belongs to the PrpF family.</text>
</comment>
<reference evidence="3 4" key="1">
    <citation type="submission" date="2021-04" db="EMBL/GenBank/DDBJ databases">
        <title>Whole genome sequence analysis of a thiophenic sulfur metabolizing bacteria.</title>
        <authorList>
            <person name="Akhtar N."/>
            <person name="Akram J."/>
            <person name="Aslam A."/>
        </authorList>
    </citation>
    <scope>NUCLEOTIDE SEQUENCE [LARGE SCALE GENOMIC DNA]</scope>
    <source>
        <strain evidence="3 4">3OW</strain>
    </source>
</reference>
<dbReference type="GO" id="GO:0008483">
    <property type="term" value="F:transaminase activity"/>
    <property type="evidence" value="ECO:0007669"/>
    <property type="project" value="UniProtKB-KW"/>
</dbReference>
<evidence type="ECO:0000313" key="4">
    <source>
        <dbReference type="Proteomes" id="UP000676853"/>
    </source>
</evidence>
<evidence type="ECO:0000256" key="1">
    <source>
        <dbReference type="ARBA" id="ARBA00007673"/>
    </source>
</evidence>
<dbReference type="PANTHER" id="PTHR43709">
    <property type="entry name" value="ACONITATE ISOMERASE-RELATED"/>
    <property type="match status" value="1"/>
</dbReference>
<evidence type="ECO:0000256" key="2">
    <source>
        <dbReference type="ARBA" id="ARBA00023235"/>
    </source>
</evidence>
<keyword evidence="3" id="KW-0032">Aminotransferase</keyword>
<dbReference type="SUPFAM" id="SSF54506">
    <property type="entry name" value="Diaminopimelate epimerase-like"/>
    <property type="match status" value="2"/>
</dbReference>
<gene>
    <name evidence="3" type="ORF">KFZ73_19570</name>
</gene>
<feature type="non-terminal residue" evidence="3">
    <location>
        <position position="240"/>
    </location>
</feature>
<comment type="caution">
    <text evidence="3">The sequence shown here is derived from an EMBL/GenBank/DDBJ whole genome shotgun (WGS) entry which is preliminary data.</text>
</comment>
<dbReference type="EMBL" id="JAGXOE010000063">
    <property type="protein sequence ID" value="MBS4103432.1"/>
    <property type="molecule type" value="Genomic_DNA"/>
</dbReference>